<dbReference type="Pfam" id="PF13306">
    <property type="entry name" value="LRR_5"/>
    <property type="match status" value="4"/>
</dbReference>
<comment type="caution">
    <text evidence="1">The sequence shown here is derived from an EMBL/GenBank/DDBJ whole genome shotgun (WGS) entry which is preliminary data.</text>
</comment>
<dbReference type="InterPro" id="IPR053139">
    <property type="entry name" value="Surface_bspA-like"/>
</dbReference>
<dbReference type="InterPro" id="IPR026906">
    <property type="entry name" value="LRR_5"/>
</dbReference>
<keyword evidence="2" id="KW-1185">Reference proteome</keyword>
<organism evidence="1 2">
    <name type="scientific">Butyribacter intestini</name>
    <dbReference type="NCBI Taxonomy" id="1703332"/>
    <lineage>
        <taxon>Bacteria</taxon>
        <taxon>Bacillati</taxon>
        <taxon>Bacillota</taxon>
        <taxon>Clostridia</taxon>
        <taxon>Lachnospirales</taxon>
        <taxon>Lachnospiraceae</taxon>
        <taxon>Butyribacter</taxon>
    </lineage>
</organism>
<evidence type="ECO:0000313" key="2">
    <source>
        <dbReference type="Proteomes" id="UP000050833"/>
    </source>
</evidence>
<name>A0AAW3JTX2_9FIRM</name>
<reference evidence="1 2" key="1">
    <citation type="submission" date="2015-10" db="EMBL/GenBank/DDBJ databases">
        <title>Butyribacter intestini gen. nov., sp. nov., a butyric acid-producing bacterium of the family Lachnospiraceae isolated from the human faeces.</title>
        <authorList>
            <person name="Zou Y."/>
            <person name="Xue W."/>
            <person name="Luo G."/>
            <person name="Lv M."/>
        </authorList>
    </citation>
    <scope>NUCLEOTIDE SEQUENCE [LARGE SCALE GENOMIC DNA]</scope>
    <source>
        <strain evidence="1 2">TF01-11</strain>
    </source>
</reference>
<dbReference type="AlphaFoldDB" id="A0AAW3JTX2"/>
<sequence>MKKNNLLKKLTANAIAVTIIISTAFSNINPIYTEAANKKPFVDVNDYGILTSCNTKGTFHISKNISAISANAFDDAHITEFTVDNDNPLFKTVDGVLFTKDGKRLIRFPQEKSGTYTIPAGVKTISQYAFKKSRKLTEIVIPDSVSNIGEGAFYGCRSLTNITLPKKVTKIHPYTFYNCLSLKNIKLNSSIKRLGYKAFKKCKSLESLTIPKNITKIESETFKDCENLKKVVLPSTLETIAYKAFSNCNSLNTLKLPNGLELIDDYAFYACNSLKSIKLPDNIDKIYDHTFADCKNLSSVYIGKNTTIIGYMAFSGCTSLKNITIPANVESISNTAFDNSIETFKVSSDSTKFSASNGILYNKNKTTIKKFPCLKSGNYKMPNTVKKIASNAFTNSESLKNITFSDNITILYLDEFRNSGINTMHLPAKLEYVAGNSSYLKKLTTITIPETNKRFFTYDDVLYCYYDVQNYVSSNANSNWNSAANAANCSMLIYPTAKTGTVTLLEQTYSTNIPSENRASYFKTTSVTTGTAFYASDGGTLTDSKKTIIYEIPGKIKKISLGSKMKYIDTIYNNKKFLTDIKSYSVSSLNKYYTAKNGVLYNKHLTKLLDYPSQRTGSYAFPGTVISINQTAFKNAVKLKELKISKNIENNKTLSLINCNSLSKITIPEGSDLRKLTLYLNEKVTPKLISIPTSLISFKMHGISDKMGEVTSIQGFTNTCADKAAKTYKLKFISKGVVPKKVRKVKVKAYINERYVKISWAKASNVSGYEIYSDDNDTRYIKNNKTTSTNIYIGKNGSIILYIRAYNIVNGRKLYSKAKKLDIYLN</sequence>
<proteinExistence type="predicted"/>
<evidence type="ECO:0008006" key="3">
    <source>
        <dbReference type="Google" id="ProtNLM"/>
    </source>
</evidence>
<dbReference type="RefSeq" id="WP_055940507.1">
    <property type="nucleotide sequence ID" value="NZ_JAQDCV010000006.1"/>
</dbReference>
<dbReference type="InterPro" id="IPR032675">
    <property type="entry name" value="LRR_dom_sf"/>
</dbReference>
<gene>
    <name evidence="1" type="ORF">APZ18_00445</name>
</gene>
<evidence type="ECO:0000313" key="1">
    <source>
        <dbReference type="EMBL" id="KQC85716.1"/>
    </source>
</evidence>
<protein>
    <recommendedName>
        <fullName evidence="3">Leucine-rich repeat domain-containing protein</fullName>
    </recommendedName>
</protein>
<accession>A0AAW3JTX2</accession>
<dbReference type="SUPFAM" id="SSF52058">
    <property type="entry name" value="L domain-like"/>
    <property type="match status" value="1"/>
</dbReference>
<dbReference type="Proteomes" id="UP000050833">
    <property type="component" value="Unassembled WGS sequence"/>
</dbReference>
<dbReference type="EMBL" id="LLKB01000001">
    <property type="protein sequence ID" value="KQC85716.1"/>
    <property type="molecule type" value="Genomic_DNA"/>
</dbReference>
<dbReference type="Gene3D" id="3.80.10.10">
    <property type="entry name" value="Ribonuclease Inhibitor"/>
    <property type="match status" value="3"/>
</dbReference>
<dbReference type="PANTHER" id="PTHR45661">
    <property type="entry name" value="SURFACE ANTIGEN"/>
    <property type="match status" value="1"/>
</dbReference>
<dbReference type="PANTHER" id="PTHR45661:SF3">
    <property type="entry name" value="IG-LIKE DOMAIN-CONTAINING PROTEIN"/>
    <property type="match status" value="1"/>
</dbReference>